<evidence type="ECO:0000313" key="4">
    <source>
        <dbReference type="Proteomes" id="UP000824540"/>
    </source>
</evidence>
<dbReference type="GO" id="GO:0005634">
    <property type="term" value="C:nucleus"/>
    <property type="evidence" value="ECO:0007669"/>
    <property type="project" value="TreeGrafter"/>
</dbReference>
<comment type="caution">
    <text evidence="3">The sequence shown here is derived from an EMBL/GenBank/DDBJ whole genome shotgun (WGS) entry which is preliminary data.</text>
</comment>
<dbReference type="OrthoDB" id="8735401at2759"/>
<keyword evidence="4" id="KW-1185">Reference proteome</keyword>
<dbReference type="Proteomes" id="UP000824540">
    <property type="component" value="Unassembled WGS sequence"/>
</dbReference>
<feature type="region of interest" description="Disordered" evidence="1">
    <location>
        <begin position="174"/>
        <end position="204"/>
    </location>
</feature>
<evidence type="ECO:0000256" key="1">
    <source>
        <dbReference type="SAM" id="MobiDB-lite"/>
    </source>
</evidence>
<dbReference type="InterPro" id="IPR009263">
    <property type="entry name" value="SERTA_dom"/>
</dbReference>
<dbReference type="PANTHER" id="PTHR16277:SF13">
    <property type="entry name" value="SERTA DOMAIN-CONTAINING PROTEIN 3"/>
    <property type="match status" value="1"/>
</dbReference>
<organism evidence="3 4">
    <name type="scientific">Albula glossodonta</name>
    <name type="common">roundjaw bonefish</name>
    <dbReference type="NCBI Taxonomy" id="121402"/>
    <lineage>
        <taxon>Eukaryota</taxon>
        <taxon>Metazoa</taxon>
        <taxon>Chordata</taxon>
        <taxon>Craniata</taxon>
        <taxon>Vertebrata</taxon>
        <taxon>Euteleostomi</taxon>
        <taxon>Actinopterygii</taxon>
        <taxon>Neopterygii</taxon>
        <taxon>Teleostei</taxon>
        <taxon>Albuliformes</taxon>
        <taxon>Albulidae</taxon>
        <taxon>Albula</taxon>
    </lineage>
</organism>
<name>A0A8T2NJW1_9TELE</name>
<dbReference type="AlphaFoldDB" id="A0A8T2NJW1"/>
<sequence length="306" mass="33243">MRMRAIFGVGLKSLAGRGVLISFGSYRLRMMGKGLKRKFPYDPEGGSLVYESQRQSVLDISLGKFQHSQTLVEPSLRRSVLIANTLRQIQDEIRQEAAIPPATTIRGLHSTAPGDPDPCPLGEAPLAHPPTPNRLLVPDETGDDWMALSSEEDFSLSSAISSILKDLDTVIDSGPQAPPRTPLGSIENLPGEPGSKQESGFGLPRADKCGDGCRPSESAVFGSFEVMRSSYLRDVTLDDLFLDIDTSVYERETCPLATRTFAGATGDELLKYLPALSSSATSPFLHNQNVRDLNELEHIMEILVGS</sequence>
<reference evidence="3" key="1">
    <citation type="thesis" date="2021" institute="BYU ScholarsArchive" country="Provo, UT, USA">
        <title>Applications of and Algorithms for Genome Assembly and Genomic Analyses with an Emphasis on Marine Teleosts.</title>
        <authorList>
            <person name="Pickett B.D."/>
        </authorList>
    </citation>
    <scope>NUCLEOTIDE SEQUENCE</scope>
    <source>
        <strain evidence="3">HI-2016</strain>
    </source>
</reference>
<dbReference type="Pfam" id="PF06031">
    <property type="entry name" value="SERTA"/>
    <property type="match status" value="1"/>
</dbReference>
<feature type="domain" description="SERTA" evidence="2">
    <location>
        <begin position="50"/>
        <end position="97"/>
    </location>
</feature>
<protein>
    <recommendedName>
        <fullName evidence="2">SERTA domain-containing protein</fullName>
    </recommendedName>
</protein>
<dbReference type="EMBL" id="JAFBMS010000042">
    <property type="protein sequence ID" value="KAG9340529.1"/>
    <property type="molecule type" value="Genomic_DNA"/>
</dbReference>
<dbReference type="PANTHER" id="PTHR16277">
    <property type="entry name" value="CELL DIVISION CYCLE ASSOCIATED PROTEIN 4/SERTA DOMAIN-CONTAINING PROTEIN 2"/>
    <property type="match status" value="1"/>
</dbReference>
<feature type="region of interest" description="Disordered" evidence="1">
    <location>
        <begin position="110"/>
        <end position="133"/>
    </location>
</feature>
<evidence type="ECO:0000259" key="2">
    <source>
        <dbReference type="PROSITE" id="PS51053"/>
    </source>
</evidence>
<gene>
    <name evidence="3" type="ORF">JZ751_021349</name>
</gene>
<evidence type="ECO:0000313" key="3">
    <source>
        <dbReference type="EMBL" id="KAG9340529.1"/>
    </source>
</evidence>
<dbReference type="PROSITE" id="PS51053">
    <property type="entry name" value="SERTA"/>
    <property type="match status" value="1"/>
</dbReference>
<dbReference type="InterPro" id="IPR052262">
    <property type="entry name" value="E2F-SERTA_domain_protein"/>
</dbReference>
<proteinExistence type="predicted"/>
<accession>A0A8T2NJW1</accession>